<keyword evidence="1" id="KW-0812">Transmembrane</keyword>
<dbReference type="EMBL" id="GBEZ01019364">
    <property type="protein sequence ID" value="JAC67186.1"/>
    <property type="molecule type" value="Transcribed_RNA"/>
</dbReference>
<feature type="non-terminal residue" evidence="2">
    <location>
        <position position="1"/>
    </location>
</feature>
<accession>A0A061R9L3</accession>
<organism evidence="2">
    <name type="scientific">Tetraselmis sp. GSL018</name>
    <dbReference type="NCBI Taxonomy" id="582737"/>
    <lineage>
        <taxon>Eukaryota</taxon>
        <taxon>Viridiplantae</taxon>
        <taxon>Chlorophyta</taxon>
        <taxon>core chlorophytes</taxon>
        <taxon>Chlorodendrophyceae</taxon>
        <taxon>Chlorodendrales</taxon>
        <taxon>Chlorodendraceae</taxon>
        <taxon>Tetraselmis</taxon>
    </lineage>
</organism>
<name>A0A061R9L3_9CHLO</name>
<proteinExistence type="predicted"/>
<feature type="transmembrane region" description="Helical" evidence="1">
    <location>
        <begin position="169"/>
        <end position="193"/>
    </location>
</feature>
<reference evidence="2" key="1">
    <citation type="submission" date="2014-05" db="EMBL/GenBank/DDBJ databases">
        <title>The transcriptome of the halophilic microalga Tetraselmis sp. GSL018 isolated from the Great Salt Lake, Utah.</title>
        <authorList>
            <person name="Jinkerson R.E."/>
            <person name="D'Adamo S."/>
            <person name="Posewitz M.C."/>
        </authorList>
    </citation>
    <scope>NUCLEOTIDE SEQUENCE</scope>
    <source>
        <strain evidence="2">GSL018</strain>
    </source>
</reference>
<dbReference type="AlphaFoldDB" id="A0A061R9L3"/>
<protein>
    <submittedName>
        <fullName evidence="2">Uncharacterized protein</fullName>
    </submittedName>
</protein>
<keyword evidence="1" id="KW-0472">Membrane</keyword>
<evidence type="ECO:0000256" key="1">
    <source>
        <dbReference type="SAM" id="Phobius"/>
    </source>
</evidence>
<gene>
    <name evidence="2" type="ORF">TSPGSL018_11768</name>
</gene>
<sequence length="208" mass="22533">CCSERDLLLILALEYERHIWEVYCINLASPTPIEMEQPTVVTLEVRLAQSAGTNTENEELLEPAVAEAAGVNTSSVIITQKTIRNNVVQYTVSVIFSSKQDAAVFHNGIIENDLKLTTTSPALEGSSVVKMQQPANISPEEINLLSAQKSEVIESTTTESDSSESNNGLIAGVAIGVGLIVVGLVIVAGYMYWERQRRLKLQMVAPSG</sequence>
<keyword evidence="1" id="KW-1133">Transmembrane helix</keyword>
<evidence type="ECO:0000313" key="2">
    <source>
        <dbReference type="EMBL" id="JAC67186.1"/>
    </source>
</evidence>